<keyword evidence="3" id="KW-1185">Reference proteome</keyword>
<gene>
    <name evidence="2" type="ORF">H8923_00400</name>
</gene>
<evidence type="ECO:0000313" key="3">
    <source>
        <dbReference type="Proteomes" id="UP000609849"/>
    </source>
</evidence>
<proteinExistence type="predicted"/>
<dbReference type="EMBL" id="JACRWE010000001">
    <property type="protein sequence ID" value="MBC5995205.1"/>
    <property type="molecule type" value="Genomic_DNA"/>
</dbReference>
<keyword evidence="1" id="KW-1133">Transmembrane helix</keyword>
<dbReference type="Pfam" id="PF11193">
    <property type="entry name" value="DUF2812"/>
    <property type="match status" value="1"/>
</dbReference>
<reference evidence="2 3" key="1">
    <citation type="submission" date="2020-08" db="EMBL/GenBank/DDBJ databases">
        <authorList>
            <person name="Liu C."/>
            <person name="Sun Q."/>
        </authorList>
    </citation>
    <scope>NUCLEOTIDE SEQUENCE [LARGE SCALE GENOMIC DNA]</scope>
    <source>
        <strain evidence="2 3">NSJ-18</strain>
    </source>
</reference>
<comment type="caution">
    <text evidence="2">The sequence shown here is derived from an EMBL/GenBank/DDBJ whole genome shotgun (WGS) entry which is preliminary data.</text>
</comment>
<evidence type="ECO:0000256" key="1">
    <source>
        <dbReference type="SAM" id="Phobius"/>
    </source>
</evidence>
<dbReference type="InterPro" id="IPR021359">
    <property type="entry name" value="DUF2812"/>
</dbReference>
<feature type="transmembrane region" description="Helical" evidence="1">
    <location>
        <begin position="152"/>
        <end position="175"/>
    </location>
</feature>
<feature type="transmembrane region" description="Helical" evidence="1">
    <location>
        <begin position="121"/>
        <end position="140"/>
    </location>
</feature>
<dbReference type="RefSeq" id="WP_172976717.1">
    <property type="nucleotide sequence ID" value="NZ_JACRWE010000001.1"/>
</dbReference>
<keyword evidence="1" id="KW-0812">Transmembrane</keyword>
<keyword evidence="1" id="KW-0472">Membrane</keyword>
<sequence>MSKDTKYVICGGLAFTEDKDMKKLRDLAKEGWILENFKYLSYKLKKSQPEDVVYCVDYNDDKNDLDSYFEIFSDSDWKHVCSYDGFHFFKARTGTAPIYTDADTQTLKYQRMNIDVKKGTIYILIATIVAFILTFVMERIDINSNIYETIKLISYMITGSGVGMSIVLGICILLINKKSKIKDSK</sequence>
<evidence type="ECO:0000313" key="2">
    <source>
        <dbReference type="EMBL" id="MBC5995205.1"/>
    </source>
</evidence>
<dbReference type="Proteomes" id="UP000609849">
    <property type="component" value="Unassembled WGS sequence"/>
</dbReference>
<organism evidence="2 3">
    <name type="scientific">Romboutsia faecis</name>
    <dbReference type="NCBI Taxonomy" id="2764597"/>
    <lineage>
        <taxon>Bacteria</taxon>
        <taxon>Bacillati</taxon>
        <taxon>Bacillota</taxon>
        <taxon>Clostridia</taxon>
        <taxon>Peptostreptococcales</taxon>
        <taxon>Peptostreptococcaceae</taxon>
        <taxon>Romboutsia</taxon>
    </lineage>
</organism>
<accession>A0ABR7JJV8</accession>
<protein>
    <submittedName>
        <fullName evidence="2">DUF2812 domain-containing protein</fullName>
    </submittedName>
</protein>
<name>A0ABR7JJV8_9FIRM</name>